<feature type="domain" description="Type VI secretion system spike protein VgrG3-like C-terminal" evidence="1">
    <location>
        <begin position="111"/>
        <end position="303"/>
    </location>
</feature>
<evidence type="ECO:0000313" key="3">
    <source>
        <dbReference type="Proteomes" id="UP001385389"/>
    </source>
</evidence>
<sequence length="333" mass="35794">MSIGKIGGYEAMNAAQGAPAGRDGKRLAIRTAFDNQMSMTQALFGDKTGEGSGGSFDVSIINDSQMLEALSALSSIMRDESGLKAPLVRPQAAVPPAAATSRPTTNLHTPGKLAARFESGEGGGAVIGYDRVGGTSYGTYQIASKPGTMDDFLTYLDKTRPDWADRLRDAGPSDTGSKQGGMPTVWRAIAAEDPAGFEQVQHDFIARQTYDPARNMILDRTGLDFNNAPPALQEVLWSTSVQHGPTGAANIFNKVIDRFLHKGQNDDFNAQLINGVYESRKNQFGSSTPRIQKSVAHRMDSEKQLALNMLQKMSVNRTVQDASGSQGEREGTF</sequence>
<name>A0ABZ2ITT2_9BACT</name>
<keyword evidence="3" id="KW-1185">Reference proteome</keyword>
<accession>A0ABZ2ITT2</accession>
<evidence type="ECO:0000259" key="1">
    <source>
        <dbReference type="Pfam" id="PF21277"/>
    </source>
</evidence>
<reference evidence="2 3" key="1">
    <citation type="submission" date="2024-03" db="EMBL/GenBank/DDBJ databases">
        <title>Phenotype and Genome Characterization of a Sulfate-Reducing Bacterium Pseudodesulfovibrio sp. strain 5S69, isolated from Petroleum Reservoir in Tatarstan (Russia).</title>
        <authorList>
            <person name="Bidzhieva S.K."/>
            <person name="Kadnikov V."/>
            <person name="Tourova T.P."/>
            <person name="Samigullina S.R."/>
            <person name="Sokolova D.S."/>
            <person name="Poltaraus A.B."/>
            <person name="Avtukh A.N."/>
            <person name="Tereshina V.M."/>
            <person name="Mardanov A.V."/>
            <person name="Nazina T.N."/>
        </authorList>
    </citation>
    <scope>NUCLEOTIDE SEQUENCE [LARGE SCALE GENOMIC DNA]</scope>
    <source>
        <strain evidence="2 3">5S69</strain>
    </source>
</reference>
<dbReference type="Proteomes" id="UP001385389">
    <property type="component" value="Chromosome"/>
</dbReference>
<evidence type="ECO:0000313" key="2">
    <source>
        <dbReference type="EMBL" id="WWX21463.1"/>
    </source>
</evidence>
<organism evidence="2 3">
    <name type="scientific">Pseudodesulfovibrio methanolicus</name>
    <dbReference type="NCBI Taxonomy" id="3126690"/>
    <lineage>
        <taxon>Bacteria</taxon>
        <taxon>Pseudomonadati</taxon>
        <taxon>Thermodesulfobacteriota</taxon>
        <taxon>Desulfovibrionia</taxon>
        <taxon>Desulfovibrionales</taxon>
        <taxon>Desulfovibrionaceae</taxon>
    </lineage>
</organism>
<dbReference type="Pfam" id="PF21277">
    <property type="entry name" value="T6SS_VgrG3-like_C"/>
    <property type="match status" value="1"/>
</dbReference>
<dbReference type="InterPro" id="IPR049073">
    <property type="entry name" value="T6SS_VgrG3-like_C"/>
</dbReference>
<dbReference type="RefSeq" id="WP_338667120.1">
    <property type="nucleotide sequence ID" value="NZ_CP146609.1"/>
</dbReference>
<dbReference type="EMBL" id="CP146609">
    <property type="protein sequence ID" value="WWX21463.1"/>
    <property type="molecule type" value="Genomic_DNA"/>
</dbReference>
<gene>
    <name evidence="2" type="ORF">V8V93_13545</name>
</gene>
<proteinExistence type="predicted"/>
<protein>
    <recommendedName>
        <fullName evidence="1">Type VI secretion system spike protein VgrG3-like C-terminal domain-containing protein</fullName>
    </recommendedName>
</protein>